<reference evidence="1 2" key="1">
    <citation type="submission" date="2021-06" db="EMBL/GenBank/DDBJ databases">
        <authorList>
            <person name="Palmer J.M."/>
        </authorList>
    </citation>
    <scope>NUCLEOTIDE SEQUENCE [LARGE SCALE GENOMIC DNA]</scope>
    <source>
        <strain evidence="1 2">GA_2019</strain>
        <tissue evidence="1">Muscle</tissue>
    </source>
</reference>
<comment type="caution">
    <text evidence="1">The sequence shown here is derived from an EMBL/GenBank/DDBJ whole genome shotgun (WGS) entry which is preliminary data.</text>
</comment>
<evidence type="ECO:0000313" key="1">
    <source>
        <dbReference type="EMBL" id="MEQ2169891.1"/>
    </source>
</evidence>
<organism evidence="1 2">
    <name type="scientific">Goodea atripinnis</name>
    <dbReference type="NCBI Taxonomy" id="208336"/>
    <lineage>
        <taxon>Eukaryota</taxon>
        <taxon>Metazoa</taxon>
        <taxon>Chordata</taxon>
        <taxon>Craniata</taxon>
        <taxon>Vertebrata</taxon>
        <taxon>Euteleostomi</taxon>
        <taxon>Actinopterygii</taxon>
        <taxon>Neopterygii</taxon>
        <taxon>Teleostei</taxon>
        <taxon>Neoteleostei</taxon>
        <taxon>Acanthomorphata</taxon>
        <taxon>Ovalentaria</taxon>
        <taxon>Atherinomorphae</taxon>
        <taxon>Cyprinodontiformes</taxon>
        <taxon>Goodeidae</taxon>
        <taxon>Goodea</taxon>
    </lineage>
</organism>
<proteinExistence type="predicted"/>
<dbReference type="Proteomes" id="UP001476798">
    <property type="component" value="Unassembled WGS sequence"/>
</dbReference>
<dbReference type="EMBL" id="JAHRIO010034440">
    <property type="protein sequence ID" value="MEQ2169891.1"/>
    <property type="molecule type" value="Genomic_DNA"/>
</dbReference>
<protein>
    <submittedName>
        <fullName evidence="1">Uncharacterized protein</fullName>
    </submittedName>
</protein>
<accession>A0ABV0NER4</accession>
<name>A0ABV0NER4_9TELE</name>
<keyword evidence="2" id="KW-1185">Reference proteome</keyword>
<gene>
    <name evidence="1" type="ORF">GOODEAATRI_029669</name>
</gene>
<sequence>MQPLSQPRSWLKSPHYIPAYPGSPPQETSMADILRKTIHGNLKQLLCLQQFPACLRSTVQPLSQATGISQVPLGTDLPQKNSLTKTSTIIIYSYQHLPSFIAQAADRPPVLILKIPHHLVFCLD</sequence>
<evidence type="ECO:0000313" key="2">
    <source>
        <dbReference type="Proteomes" id="UP001476798"/>
    </source>
</evidence>